<reference evidence="4" key="1">
    <citation type="submission" date="2019-03" db="EMBL/GenBank/DDBJ databases">
        <title>Single cell metagenomics reveals metabolic interactions within the superorganism composed of flagellate Streblomastix strix and complex community of Bacteroidetes bacteria on its surface.</title>
        <authorList>
            <person name="Treitli S.C."/>
            <person name="Kolisko M."/>
            <person name="Husnik F."/>
            <person name="Keeling P."/>
            <person name="Hampl V."/>
        </authorList>
    </citation>
    <scope>NUCLEOTIDE SEQUENCE</scope>
    <source>
        <strain evidence="4">STM</strain>
    </source>
</reference>
<dbReference type="InterPro" id="IPR006102">
    <property type="entry name" value="Ig-like_GH2"/>
</dbReference>
<organism evidence="4">
    <name type="scientific">termite gut metagenome</name>
    <dbReference type="NCBI Taxonomy" id="433724"/>
    <lineage>
        <taxon>unclassified sequences</taxon>
        <taxon>metagenomes</taxon>
        <taxon>organismal metagenomes</taxon>
    </lineage>
</organism>
<feature type="domain" description="Glycoside hydrolase family 2 immunoglobulin-like beta-sandwich" evidence="3">
    <location>
        <begin position="225"/>
        <end position="334"/>
    </location>
</feature>
<dbReference type="InterPro" id="IPR051913">
    <property type="entry name" value="GH2_Domain-Containing"/>
</dbReference>
<dbReference type="InterPro" id="IPR017853">
    <property type="entry name" value="GH"/>
</dbReference>
<accession>A0A5J4PXX5</accession>
<comment type="caution">
    <text evidence="4">The sequence shown here is derived from an EMBL/GenBank/DDBJ whole genome shotgun (WGS) entry which is preliminary data.</text>
</comment>
<dbReference type="Pfam" id="PF00703">
    <property type="entry name" value="Glyco_hydro_2"/>
    <property type="match status" value="1"/>
</dbReference>
<dbReference type="Gene3D" id="3.20.20.80">
    <property type="entry name" value="Glycosidases"/>
    <property type="match status" value="1"/>
</dbReference>
<evidence type="ECO:0000256" key="1">
    <source>
        <dbReference type="ARBA" id="ARBA00022801"/>
    </source>
</evidence>
<keyword evidence="1 4" id="KW-0378">Hydrolase</keyword>
<dbReference type="SUPFAM" id="SSF49303">
    <property type="entry name" value="beta-Galactosidase/glucuronidase domain"/>
    <property type="match status" value="1"/>
</dbReference>
<dbReference type="Gene3D" id="2.60.120.260">
    <property type="entry name" value="Galactose-binding domain-like"/>
    <property type="match status" value="1"/>
</dbReference>
<dbReference type="EC" id="3.2.1.23" evidence="4"/>
<protein>
    <submittedName>
        <fullName evidence="4">Beta-galactosidase</fullName>
        <ecNumber evidence="4">3.2.1.23</ecNumber>
    </submittedName>
</protein>
<dbReference type="AlphaFoldDB" id="A0A5J4PXX5"/>
<evidence type="ECO:0000259" key="3">
    <source>
        <dbReference type="Pfam" id="PF00703"/>
    </source>
</evidence>
<dbReference type="PANTHER" id="PTHR42732">
    <property type="entry name" value="BETA-GALACTOSIDASE"/>
    <property type="match status" value="1"/>
</dbReference>
<evidence type="ECO:0000256" key="2">
    <source>
        <dbReference type="ARBA" id="ARBA00023295"/>
    </source>
</evidence>
<dbReference type="PANTHER" id="PTHR42732:SF2">
    <property type="entry name" value="BETA-MANNOSIDASE"/>
    <property type="match status" value="1"/>
</dbReference>
<dbReference type="InterPro" id="IPR036156">
    <property type="entry name" value="Beta-gal/glucu_dom_sf"/>
</dbReference>
<dbReference type="GO" id="GO:0005975">
    <property type="term" value="P:carbohydrate metabolic process"/>
    <property type="evidence" value="ECO:0007669"/>
    <property type="project" value="InterPro"/>
</dbReference>
<keyword evidence="2 4" id="KW-0326">Glycosidase</keyword>
<dbReference type="SUPFAM" id="SSF51445">
    <property type="entry name" value="(Trans)glycosidases"/>
    <property type="match status" value="1"/>
</dbReference>
<dbReference type="SUPFAM" id="SSF49785">
    <property type="entry name" value="Galactose-binding domain-like"/>
    <property type="match status" value="1"/>
</dbReference>
<sequence>MKKPFLSFVIVTISVICFAGNRNESRIADGRKMLPVMQGWNLWHDASATWINDSLYLPQAVDIAALALKAPGPTGGWKTLDRFPAGGLVVDLPAIVEEYFTPDGKIETSLPGVYWFFSDVDIPSDWAGKAVQLKIESARLRIEVFANAQLSGYDIVGDIPYNCDLTKALIYGKRNRIAIRVTNPGGNQRGWEDYLAVKWGTYLLPPSRDFGGINGKVELIATNHTYIDDIYIKNMQMPGYRTIEVQTTVNNSRTDVQARIKYEIIPVSGGKAIYTQTDAVSVSENRAVVKRQIACPNAMLWDIESPELYMCKVTLLDKNNRKIIDSDSRKFGFRVFEVKMADGDTQAHYFVNGKRMIFKGGIDFGYYSYTGAYSTEEMAIKSIRAAKSIGQNAFNFHRRIGYPIIMEKADEIGLFLYEEPGG</sequence>
<dbReference type="GO" id="GO:0004565">
    <property type="term" value="F:beta-galactosidase activity"/>
    <property type="evidence" value="ECO:0007669"/>
    <property type="project" value="UniProtKB-EC"/>
</dbReference>
<proteinExistence type="predicted"/>
<dbReference type="Gene3D" id="2.60.40.10">
    <property type="entry name" value="Immunoglobulins"/>
    <property type="match status" value="1"/>
</dbReference>
<name>A0A5J4PXX5_9ZZZZ</name>
<evidence type="ECO:0000313" key="4">
    <source>
        <dbReference type="EMBL" id="KAA6314385.1"/>
    </source>
</evidence>
<dbReference type="EMBL" id="SNRY01005672">
    <property type="protein sequence ID" value="KAA6314385.1"/>
    <property type="molecule type" value="Genomic_DNA"/>
</dbReference>
<dbReference type="InterPro" id="IPR008979">
    <property type="entry name" value="Galactose-bd-like_sf"/>
</dbReference>
<gene>
    <name evidence="4" type="ORF">EZS27_034993</name>
</gene>
<dbReference type="InterPro" id="IPR013783">
    <property type="entry name" value="Ig-like_fold"/>
</dbReference>
<feature type="non-terminal residue" evidence="4">
    <location>
        <position position="422"/>
    </location>
</feature>